<feature type="compositionally biased region" description="Polar residues" evidence="1">
    <location>
        <begin position="229"/>
        <end position="238"/>
    </location>
</feature>
<dbReference type="AlphaFoldDB" id="A0A0G4GJW7"/>
<organism evidence="2 3">
    <name type="scientific">Vitrella brassicaformis (strain CCMP3155)</name>
    <dbReference type="NCBI Taxonomy" id="1169540"/>
    <lineage>
        <taxon>Eukaryota</taxon>
        <taxon>Sar</taxon>
        <taxon>Alveolata</taxon>
        <taxon>Colpodellida</taxon>
        <taxon>Vitrellaceae</taxon>
        <taxon>Vitrella</taxon>
    </lineage>
</organism>
<proteinExistence type="predicted"/>
<evidence type="ECO:0000313" key="2">
    <source>
        <dbReference type="EMBL" id="CEM30218.1"/>
    </source>
</evidence>
<gene>
    <name evidence="2" type="ORF">Vbra_10047</name>
</gene>
<sequence length="356" mass="39964">MPNTGRVCRREYRRLGVTEEEFKRFVNKRQLKEPRTPTASTSISSKGSFKEFNLFDEEDAFVALPAKTEVPDKATIKGSDCCLHRSLSTLYICRPITVTCRCSSSRALHIDRIDGPAASQRTAVKTVKYGAANKEMLLLPGHFTSIQQIGNSPSLQADLTHRIVHNETLLAGSGPLNHLPTLFLTEPFIARLFQDINQRSRGRNGGVGRAVGMRFSYYYEQPAEEEHTGSTGASTVNEPSRVGGDGGQVENPPAPPVLVRPGYNATIKGPNSHVGEQNERRRHIYKTQSDLLGPCEQAFPLFNPAVNFQRVRHQDHHCRQPPYKFNKCPRQSAAAIGCRLTYREELEDFWRGRCYH</sequence>
<feature type="region of interest" description="Disordered" evidence="1">
    <location>
        <begin position="223"/>
        <end position="279"/>
    </location>
</feature>
<dbReference type="InParanoid" id="A0A0G4GJW7"/>
<accession>A0A0G4GJW7</accession>
<dbReference type="OrthoDB" id="445936at2759"/>
<name>A0A0G4GJW7_VITBC</name>
<keyword evidence="3" id="KW-1185">Reference proteome</keyword>
<reference evidence="2 3" key="1">
    <citation type="submission" date="2014-11" db="EMBL/GenBank/DDBJ databases">
        <authorList>
            <person name="Zhu J."/>
            <person name="Qi W."/>
            <person name="Song R."/>
        </authorList>
    </citation>
    <scope>NUCLEOTIDE SEQUENCE [LARGE SCALE GENOMIC DNA]</scope>
</reference>
<evidence type="ECO:0000313" key="3">
    <source>
        <dbReference type="Proteomes" id="UP000041254"/>
    </source>
</evidence>
<evidence type="ECO:0000256" key="1">
    <source>
        <dbReference type="SAM" id="MobiDB-lite"/>
    </source>
</evidence>
<dbReference type="Proteomes" id="UP000041254">
    <property type="component" value="Unassembled WGS sequence"/>
</dbReference>
<dbReference type="VEuPathDB" id="CryptoDB:Vbra_10047"/>
<dbReference type="EMBL" id="CDMY01000690">
    <property type="protein sequence ID" value="CEM30218.1"/>
    <property type="molecule type" value="Genomic_DNA"/>
</dbReference>
<protein>
    <submittedName>
        <fullName evidence="2">Uncharacterized protein</fullName>
    </submittedName>
</protein>